<dbReference type="EMBL" id="FLOB01000024">
    <property type="protein sequence ID" value="SBS38000.1"/>
    <property type="molecule type" value="Genomic_DNA"/>
</dbReference>
<sequence length="55" mass="6399">MDKKRNIVLKKKKLELDKVSDAKGIDKLERTIVAAIQEQKVKSSKPSIQEFTEWE</sequence>
<dbReference type="Proteomes" id="UP000092544">
    <property type="component" value="Unassembled WGS sequence"/>
</dbReference>
<protein>
    <submittedName>
        <fullName evidence="1">Uncharacterized protein</fullName>
    </submittedName>
</protein>
<proteinExistence type="predicted"/>
<reference evidence="1 2" key="1">
    <citation type="submission" date="2016-06" db="EMBL/GenBank/DDBJ databases">
        <authorList>
            <person name="Kjaerup R.B."/>
            <person name="Dalgaard T.S."/>
            <person name="Juul-Madsen H.R."/>
        </authorList>
    </citation>
    <scope>NUCLEOTIDE SEQUENCE [LARGE SCALE GENOMIC DNA]</scope>
    <source>
        <strain evidence="1 2">CECT 8886</strain>
    </source>
</reference>
<organism evidence="1 2">
    <name type="scientific">Marinomonas spartinae</name>
    <dbReference type="NCBI Taxonomy" id="1792290"/>
    <lineage>
        <taxon>Bacteria</taxon>
        <taxon>Pseudomonadati</taxon>
        <taxon>Pseudomonadota</taxon>
        <taxon>Gammaproteobacteria</taxon>
        <taxon>Oceanospirillales</taxon>
        <taxon>Oceanospirillaceae</taxon>
        <taxon>Marinomonas</taxon>
    </lineage>
</organism>
<accession>A0A1A8TVX3</accession>
<keyword evidence="2" id="KW-1185">Reference proteome</keyword>
<evidence type="ECO:0000313" key="2">
    <source>
        <dbReference type="Proteomes" id="UP000092544"/>
    </source>
</evidence>
<dbReference type="STRING" id="1792290.MSP8886_04353"/>
<name>A0A1A8TVX3_9GAMM</name>
<evidence type="ECO:0000313" key="1">
    <source>
        <dbReference type="EMBL" id="SBS38000.1"/>
    </source>
</evidence>
<dbReference type="AlphaFoldDB" id="A0A1A8TVX3"/>
<gene>
    <name evidence="1" type="ORF">MSP8886_04353</name>
</gene>
<dbReference type="RefSeq" id="WP_175365335.1">
    <property type="nucleotide sequence ID" value="NZ_FLOB01000024.1"/>
</dbReference>